<evidence type="ECO:0000256" key="3">
    <source>
        <dbReference type="ARBA" id="ARBA00022729"/>
    </source>
</evidence>
<evidence type="ECO:0000256" key="5">
    <source>
        <dbReference type="SAM" id="SignalP"/>
    </source>
</evidence>
<keyword evidence="4" id="KW-0029">Amino-acid transport</keyword>
<dbReference type="PROSITE" id="PS51257">
    <property type="entry name" value="PROKAR_LIPOPROTEIN"/>
    <property type="match status" value="1"/>
</dbReference>
<dbReference type="InterPro" id="IPR028081">
    <property type="entry name" value="Leu-bd"/>
</dbReference>
<keyword evidence="2" id="KW-0813">Transport</keyword>
<accession>A0A1H8ZZT2</accession>
<evidence type="ECO:0000313" key="8">
    <source>
        <dbReference type="Proteomes" id="UP000199055"/>
    </source>
</evidence>
<dbReference type="Proteomes" id="UP000199055">
    <property type="component" value="Unassembled WGS sequence"/>
</dbReference>
<evidence type="ECO:0000256" key="2">
    <source>
        <dbReference type="ARBA" id="ARBA00022448"/>
    </source>
</evidence>
<gene>
    <name evidence="7" type="ORF">SAMN05216481_101806</name>
</gene>
<dbReference type="PANTHER" id="PTHR47151:SF2">
    <property type="entry name" value="AMINO ACID BINDING PROTEIN"/>
    <property type="match status" value="1"/>
</dbReference>
<dbReference type="CDD" id="cd06342">
    <property type="entry name" value="PBP1_ABC_LIVBP-like"/>
    <property type="match status" value="1"/>
</dbReference>
<keyword evidence="3 5" id="KW-0732">Signal</keyword>
<feature type="chain" id="PRO_5011646075" evidence="5">
    <location>
        <begin position="20"/>
        <end position="386"/>
    </location>
</feature>
<sequence>MLNKTIVKLAIPMAVGALALTGCGGGDSGSGDAYKIAFQGPLSGDNVQLGQNMENGIKLAIDQANAEGDLGFKVEYVPVDDQGLPDKATAAAQKAIDDEDVVAVIGPAFSGPADTAAEVYGAAGLVALSSSATRPDLTTKGYETFLRAVPNDSAQGAGMAKYLSGKVKAEKVVVVDDKTDYGIGLADVAEKDLKAAGVDVVRQSVPQKTPDYSAAAKNVTKNKPDALIYAGYYQDAGPFAKKLKEAGFDGVAMSGDGTNDAQFIELAGDASDGWLLTCPCTDATKEDATKKFAADYEKEFKQAPGTYSAESYDAAMMIIEEIKKLHEDGGVERQALVDALRGAKYKGLTKEFSFDDKGEFTNQTIYLYQVKGEGIEYQGSVDELAG</sequence>
<dbReference type="GO" id="GO:0006865">
    <property type="term" value="P:amino acid transport"/>
    <property type="evidence" value="ECO:0007669"/>
    <property type="project" value="UniProtKB-KW"/>
</dbReference>
<dbReference type="Pfam" id="PF13458">
    <property type="entry name" value="Peripla_BP_6"/>
    <property type="match status" value="1"/>
</dbReference>
<dbReference type="PANTHER" id="PTHR47151">
    <property type="entry name" value="LEU/ILE/VAL-BINDING ABC TRANSPORTER SUBUNIT"/>
    <property type="match status" value="1"/>
</dbReference>
<evidence type="ECO:0000259" key="6">
    <source>
        <dbReference type="Pfam" id="PF13458"/>
    </source>
</evidence>
<reference evidence="7 8" key="1">
    <citation type="submission" date="2016-10" db="EMBL/GenBank/DDBJ databases">
        <authorList>
            <person name="de Groot N.N."/>
        </authorList>
    </citation>
    <scope>NUCLEOTIDE SEQUENCE [LARGE SCALE GENOMIC DNA]</scope>
    <source>
        <strain evidence="7 8">CGMCC 4.3519</strain>
    </source>
</reference>
<dbReference type="EMBL" id="FOET01000001">
    <property type="protein sequence ID" value="SEP69939.1"/>
    <property type="molecule type" value="Genomic_DNA"/>
</dbReference>
<dbReference type="InterPro" id="IPR028082">
    <property type="entry name" value="Peripla_BP_I"/>
</dbReference>
<name>A0A1H8ZZT2_9ACTN</name>
<dbReference type="SUPFAM" id="SSF53822">
    <property type="entry name" value="Periplasmic binding protein-like I"/>
    <property type="match status" value="1"/>
</dbReference>
<comment type="similarity">
    <text evidence="1">Belongs to the leucine-binding protein family.</text>
</comment>
<dbReference type="InterPro" id="IPR000709">
    <property type="entry name" value="Leu_Ile_Val-bd"/>
</dbReference>
<dbReference type="Gene3D" id="3.40.50.2300">
    <property type="match status" value="2"/>
</dbReference>
<proteinExistence type="inferred from homology"/>
<keyword evidence="8" id="KW-1185">Reference proteome</keyword>
<dbReference type="PRINTS" id="PR00337">
    <property type="entry name" value="LEUILEVALBP"/>
</dbReference>
<evidence type="ECO:0000256" key="4">
    <source>
        <dbReference type="ARBA" id="ARBA00022970"/>
    </source>
</evidence>
<feature type="signal peptide" evidence="5">
    <location>
        <begin position="1"/>
        <end position="19"/>
    </location>
</feature>
<dbReference type="AlphaFoldDB" id="A0A1H8ZZT2"/>
<evidence type="ECO:0000256" key="1">
    <source>
        <dbReference type="ARBA" id="ARBA00010062"/>
    </source>
</evidence>
<dbReference type="STRING" id="403935.SAMN05216481_101806"/>
<evidence type="ECO:0000313" key="7">
    <source>
        <dbReference type="EMBL" id="SEP69939.1"/>
    </source>
</evidence>
<organism evidence="7 8">
    <name type="scientific">Streptomyces radiopugnans</name>
    <dbReference type="NCBI Taxonomy" id="403935"/>
    <lineage>
        <taxon>Bacteria</taxon>
        <taxon>Bacillati</taxon>
        <taxon>Actinomycetota</taxon>
        <taxon>Actinomycetes</taxon>
        <taxon>Kitasatosporales</taxon>
        <taxon>Streptomycetaceae</taxon>
        <taxon>Streptomyces</taxon>
    </lineage>
</organism>
<dbReference type="RefSeq" id="WP_093655304.1">
    <property type="nucleotide sequence ID" value="NZ_FOET01000001.1"/>
</dbReference>
<feature type="domain" description="Leucine-binding protein" evidence="6">
    <location>
        <begin position="34"/>
        <end position="372"/>
    </location>
</feature>
<protein>
    <submittedName>
        <fullName evidence="7">Branched-chain amino acid transport system substrate-binding protein</fullName>
    </submittedName>
</protein>